<dbReference type="InterPro" id="IPR020635">
    <property type="entry name" value="Tyr_kinase_cat_dom"/>
</dbReference>
<evidence type="ECO:0000256" key="9">
    <source>
        <dbReference type="ARBA" id="ARBA00022989"/>
    </source>
</evidence>
<evidence type="ECO:0000256" key="1">
    <source>
        <dbReference type="ARBA" id="ARBA00004167"/>
    </source>
</evidence>
<evidence type="ECO:0000313" key="20">
    <source>
        <dbReference type="Proteomes" id="UP000594262"/>
    </source>
</evidence>
<evidence type="ECO:0000256" key="12">
    <source>
        <dbReference type="ARBA" id="ARBA00023170"/>
    </source>
</evidence>
<dbReference type="InterPro" id="IPR036116">
    <property type="entry name" value="FN3_sf"/>
</dbReference>
<evidence type="ECO:0000256" key="3">
    <source>
        <dbReference type="ARBA" id="ARBA00022679"/>
    </source>
</evidence>
<dbReference type="CDD" id="cd00192">
    <property type="entry name" value="PTKc"/>
    <property type="match status" value="1"/>
</dbReference>
<dbReference type="Gene3D" id="2.10.50.10">
    <property type="entry name" value="Tumor Necrosis Factor Receptor, subunit A, domain 2"/>
    <property type="match status" value="1"/>
</dbReference>
<dbReference type="Proteomes" id="UP000594262">
    <property type="component" value="Unplaced"/>
</dbReference>
<dbReference type="GO" id="GO:0007169">
    <property type="term" value="P:cell surface receptor protein tyrosine kinase signaling pathway"/>
    <property type="evidence" value="ECO:0007669"/>
    <property type="project" value="TreeGrafter"/>
</dbReference>
<dbReference type="PANTHER" id="PTHR24416">
    <property type="entry name" value="TYROSINE-PROTEIN KINASE RECEPTOR"/>
    <property type="match status" value="1"/>
</dbReference>
<keyword evidence="5" id="KW-0677">Repeat</keyword>
<dbReference type="EnsemblMetazoa" id="CLYHEMT020723.1">
    <property type="protein sequence ID" value="CLYHEMP020723.1"/>
    <property type="gene ID" value="CLYHEMG020723"/>
</dbReference>
<dbReference type="EC" id="2.7.10.1" evidence="2"/>
<evidence type="ECO:0000256" key="4">
    <source>
        <dbReference type="ARBA" id="ARBA00022692"/>
    </source>
</evidence>
<evidence type="ECO:0000256" key="10">
    <source>
        <dbReference type="ARBA" id="ARBA00023136"/>
    </source>
</evidence>
<dbReference type="OrthoDB" id="4062651at2759"/>
<dbReference type="SMART" id="SM01411">
    <property type="entry name" value="Ephrin_rec_like"/>
    <property type="match status" value="1"/>
</dbReference>
<dbReference type="InterPro" id="IPR011009">
    <property type="entry name" value="Kinase-like_dom_sf"/>
</dbReference>
<dbReference type="SUPFAM" id="SSF56112">
    <property type="entry name" value="Protein kinase-like (PK-like)"/>
    <property type="match status" value="1"/>
</dbReference>
<dbReference type="GeneID" id="136824742"/>
<dbReference type="FunFam" id="1.10.510.10:FF:000554">
    <property type="entry name" value="Predicted protein"/>
    <property type="match status" value="1"/>
</dbReference>
<dbReference type="Gene3D" id="3.30.200.20">
    <property type="entry name" value="Phosphorylase Kinase, domain 1"/>
    <property type="match status" value="1"/>
</dbReference>
<evidence type="ECO:0000256" key="14">
    <source>
        <dbReference type="ARBA" id="ARBA00051243"/>
    </source>
</evidence>
<evidence type="ECO:0000313" key="19">
    <source>
        <dbReference type="EnsemblMetazoa" id="CLYHEMP020723.1"/>
    </source>
</evidence>
<dbReference type="InterPro" id="IPR001245">
    <property type="entry name" value="Ser-Thr/Tyr_kinase_cat_dom"/>
</dbReference>
<dbReference type="InterPro" id="IPR000719">
    <property type="entry name" value="Prot_kinase_dom"/>
</dbReference>
<dbReference type="SMART" id="SM00060">
    <property type="entry name" value="FN3"/>
    <property type="match status" value="2"/>
</dbReference>
<evidence type="ECO:0000256" key="13">
    <source>
        <dbReference type="ARBA" id="ARBA00023180"/>
    </source>
</evidence>
<name>A0A7M5XBK1_9CNID</name>
<dbReference type="InterPro" id="IPR008266">
    <property type="entry name" value="Tyr_kinase_AS"/>
</dbReference>
<dbReference type="GO" id="GO:0043235">
    <property type="term" value="C:receptor complex"/>
    <property type="evidence" value="ECO:0007669"/>
    <property type="project" value="TreeGrafter"/>
</dbReference>
<dbReference type="Gene3D" id="1.10.510.10">
    <property type="entry name" value="Transferase(Phosphotransferase) domain 1"/>
    <property type="match status" value="1"/>
</dbReference>
<keyword evidence="10 16" id="KW-0472">Membrane</keyword>
<dbReference type="GO" id="GO:0005524">
    <property type="term" value="F:ATP binding"/>
    <property type="evidence" value="ECO:0007669"/>
    <property type="project" value="UniProtKB-UniRule"/>
</dbReference>
<comment type="catalytic activity">
    <reaction evidence="14">
        <text>L-tyrosyl-[protein] + ATP = O-phospho-L-tyrosyl-[protein] + ADP + H(+)</text>
        <dbReference type="Rhea" id="RHEA:10596"/>
        <dbReference type="Rhea" id="RHEA-COMP:10136"/>
        <dbReference type="Rhea" id="RHEA-COMP:20101"/>
        <dbReference type="ChEBI" id="CHEBI:15378"/>
        <dbReference type="ChEBI" id="CHEBI:30616"/>
        <dbReference type="ChEBI" id="CHEBI:46858"/>
        <dbReference type="ChEBI" id="CHEBI:61978"/>
        <dbReference type="ChEBI" id="CHEBI:456216"/>
        <dbReference type="EC" id="2.7.10.1"/>
    </reaction>
</comment>
<dbReference type="RefSeq" id="XP_066936815.1">
    <property type="nucleotide sequence ID" value="XM_067080714.1"/>
</dbReference>
<feature type="chain" id="PRO_5029543613" description="receptor protein-tyrosine kinase" evidence="17">
    <location>
        <begin position="22"/>
        <end position="1012"/>
    </location>
</feature>
<keyword evidence="7" id="KW-0418">Kinase</keyword>
<proteinExistence type="predicted"/>
<evidence type="ECO:0000259" key="18">
    <source>
        <dbReference type="PROSITE" id="PS50011"/>
    </source>
</evidence>
<dbReference type="Pfam" id="PF07714">
    <property type="entry name" value="PK_Tyr_Ser-Thr"/>
    <property type="match status" value="1"/>
</dbReference>
<sequence length="1012" mass="115211">MLIKILSHIILVSSLFIVVQAKESLLFDSDEVGFRNWTVHLNDVNSPKNFKNIHYPNKTSALTILYSDVPKYLIFVSFMSPSIDVQPAWKVFIQAEILVDSKLSTAPYTFRMGHTSRETPDLDDDPIEDRLNDHNLHFKPSDKVEIDLTSKSRTETFKYLYLDIWFGWGTLFEKHHPGVENVTLSSLKISYLNCPAETRNLAFYPNTPASREKLQPVYDDGLCVTNAVKLEENLPLQRTCDDKANAKFETGECVCDATFEKDSTGENCQLCEEGYYKSIKGHAQCQKCGKNSFNDRSTRYECRCGNVESGPTFRLKEEEEKKNWAADCFSYPTKVRDVKTDASSLTNDTIGLSWSTPSNIGELKPVIYVVECIHPVAVCNLFTEYGGRREMERTQNETVILQNLTSHTNFTVRVCTHNEASLSNLGSDIGGKPACSAEIQDDKMTFTQDGYPTKVLGLIVNPATVTNTISVTWQKPLSTGSNSYEYLVRYAGITEKVPEQNTVNKKHSFTVDDPDPERLLLDVEVLVSAKPNNGPFAGQTITGPSEIRQVTLKAPYVDEWRTLKIALGVVGGIFGFILIIMAIVYFYRWYERKIKLHEEELIRIEYENRIHVNKIELLERKIDLQQEHTNLYVSMETRLGHEDPMKKIYDSEPIYEEIPQVYNFKKFKDIQTLGEGEFGFVIKARASNICGHYGDSWVAVKRLKVKCSAIDKEDFIGELNLLKELGHHQNVVRLLGECNDPSCIILEYLPGGDLLGFLKKSRGYRKGPDGSEESFLTTSDLLNFSLEICEGMKHIASNGIVHRDLAARNVLVGYNKICKISDLGLARKLNDKGYYHRNRQAKLPVRWMPLESIKNNIASEKSDVWSFGITLYEIFTIGGMPYPGLKSKEIPDHLAAGKRMKKPDIKTCTPEIYSLMLDCWEHRDVERPTFTQLVERIQSLQEATNDNYKNLDIVNECDAYLDFVGDEMLGEDTVFIDPRLGSHYDVEKKLQIEISDREYLKAEPQMNAYDKC</sequence>
<dbReference type="Gene3D" id="2.60.40.1770">
    <property type="entry name" value="ephrin a2 ectodomain"/>
    <property type="match status" value="1"/>
</dbReference>
<feature type="domain" description="Protein kinase" evidence="18">
    <location>
        <begin position="667"/>
        <end position="940"/>
    </location>
</feature>
<evidence type="ECO:0000256" key="16">
    <source>
        <dbReference type="SAM" id="Phobius"/>
    </source>
</evidence>
<dbReference type="PROSITE" id="PS00109">
    <property type="entry name" value="PROTEIN_KINASE_TYR"/>
    <property type="match status" value="1"/>
</dbReference>
<keyword evidence="8 15" id="KW-0067">ATP-binding</keyword>
<evidence type="ECO:0000256" key="6">
    <source>
        <dbReference type="ARBA" id="ARBA00022741"/>
    </source>
</evidence>
<feature type="signal peptide" evidence="17">
    <location>
        <begin position="1"/>
        <end position="21"/>
    </location>
</feature>
<comment type="subcellular location">
    <subcellularLocation>
        <location evidence="1">Membrane</location>
        <topology evidence="1">Single-pass membrane protein</topology>
    </subcellularLocation>
</comment>
<dbReference type="GO" id="GO:0004714">
    <property type="term" value="F:transmembrane receptor protein tyrosine kinase activity"/>
    <property type="evidence" value="ECO:0007669"/>
    <property type="project" value="UniProtKB-EC"/>
</dbReference>
<evidence type="ECO:0000256" key="15">
    <source>
        <dbReference type="PROSITE-ProRule" id="PRU10141"/>
    </source>
</evidence>
<keyword evidence="9 16" id="KW-1133">Transmembrane helix</keyword>
<feature type="transmembrane region" description="Helical" evidence="16">
    <location>
        <begin position="565"/>
        <end position="587"/>
    </location>
</feature>
<keyword evidence="3" id="KW-0808">Transferase</keyword>
<dbReference type="PRINTS" id="PR00109">
    <property type="entry name" value="TYRKINASE"/>
</dbReference>
<keyword evidence="20" id="KW-1185">Reference proteome</keyword>
<evidence type="ECO:0000256" key="8">
    <source>
        <dbReference type="ARBA" id="ARBA00022840"/>
    </source>
</evidence>
<keyword evidence="13" id="KW-0325">Glycoprotein</keyword>
<keyword evidence="11" id="KW-0829">Tyrosine-protein kinase</keyword>
<dbReference type="CDD" id="cd00063">
    <property type="entry name" value="FN3"/>
    <property type="match status" value="2"/>
</dbReference>
<dbReference type="PANTHER" id="PTHR24416:SF621">
    <property type="entry name" value="TYROSINE KINASE RECEPTOR CAD96CA"/>
    <property type="match status" value="1"/>
</dbReference>
<dbReference type="InterPro" id="IPR017441">
    <property type="entry name" value="Protein_kinase_ATP_BS"/>
</dbReference>
<keyword evidence="6 15" id="KW-0547">Nucleotide-binding</keyword>
<feature type="binding site" evidence="15">
    <location>
        <position position="701"/>
    </location>
    <ligand>
        <name>ATP</name>
        <dbReference type="ChEBI" id="CHEBI:30616"/>
    </ligand>
</feature>
<keyword evidence="12" id="KW-0675">Receptor</keyword>
<evidence type="ECO:0000256" key="2">
    <source>
        <dbReference type="ARBA" id="ARBA00011902"/>
    </source>
</evidence>
<dbReference type="SUPFAM" id="SSF49265">
    <property type="entry name" value="Fibronectin type III"/>
    <property type="match status" value="1"/>
</dbReference>
<protein>
    <recommendedName>
        <fullName evidence="2">receptor protein-tyrosine kinase</fullName>
        <ecNumber evidence="2">2.7.10.1</ecNumber>
    </recommendedName>
</protein>
<accession>A0A7M5XBK1</accession>
<keyword evidence="17" id="KW-0732">Signal</keyword>
<keyword evidence="4 16" id="KW-0812">Transmembrane</keyword>
<evidence type="ECO:0000256" key="5">
    <source>
        <dbReference type="ARBA" id="ARBA00022737"/>
    </source>
</evidence>
<evidence type="ECO:0000256" key="11">
    <source>
        <dbReference type="ARBA" id="ARBA00023137"/>
    </source>
</evidence>
<dbReference type="InterPro" id="IPR003961">
    <property type="entry name" value="FN3_dom"/>
</dbReference>
<dbReference type="Gene3D" id="2.60.40.10">
    <property type="entry name" value="Immunoglobulins"/>
    <property type="match status" value="1"/>
</dbReference>
<dbReference type="PROSITE" id="PS00107">
    <property type="entry name" value="PROTEIN_KINASE_ATP"/>
    <property type="match status" value="1"/>
</dbReference>
<dbReference type="PROSITE" id="PS50011">
    <property type="entry name" value="PROTEIN_KINASE_DOM"/>
    <property type="match status" value="1"/>
</dbReference>
<reference evidence="19" key="1">
    <citation type="submission" date="2021-01" db="UniProtKB">
        <authorList>
            <consortium name="EnsemblMetazoa"/>
        </authorList>
    </citation>
    <scope>IDENTIFICATION</scope>
</reference>
<dbReference type="AlphaFoldDB" id="A0A7M5XBK1"/>
<dbReference type="InterPro" id="IPR013783">
    <property type="entry name" value="Ig-like_fold"/>
</dbReference>
<dbReference type="GO" id="GO:0005886">
    <property type="term" value="C:plasma membrane"/>
    <property type="evidence" value="ECO:0007669"/>
    <property type="project" value="TreeGrafter"/>
</dbReference>
<dbReference type="SMART" id="SM00219">
    <property type="entry name" value="TyrKc"/>
    <property type="match status" value="1"/>
</dbReference>
<evidence type="ECO:0000256" key="17">
    <source>
        <dbReference type="SAM" id="SignalP"/>
    </source>
</evidence>
<evidence type="ECO:0000256" key="7">
    <source>
        <dbReference type="ARBA" id="ARBA00022777"/>
    </source>
</evidence>
<dbReference type="InterPro" id="IPR050122">
    <property type="entry name" value="RTK"/>
</dbReference>
<organism evidence="19 20">
    <name type="scientific">Clytia hemisphaerica</name>
    <dbReference type="NCBI Taxonomy" id="252671"/>
    <lineage>
        <taxon>Eukaryota</taxon>
        <taxon>Metazoa</taxon>
        <taxon>Cnidaria</taxon>
        <taxon>Hydrozoa</taxon>
        <taxon>Hydroidolina</taxon>
        <taxon>Leptothecata</taxon>
        <taxon>Obeliida</taxon>
        <taxon>Clytiidae</taxon>
        <taxon>Clytia</taxon>
    </lineage>
</organism>